<reference evidence="8" key="2">
    <citation type="submission" date="2022-06" db="UniProtKB">
        <authorList>
            <consortium name="EnsemblMetazoa"/>
        </authorList>
    </citation>
    <scope>IDENTIFICATION</scope>
    <source>
        <strain evidence="8">DF5081</strain>
    </source>
</reference>
<keyword evidence="2" id="KW-0645">Protease</keyword>
<keyword evidence="5" id="KW-0720">Serine protease</keyword>
<evidence type="ECO:0000256" key="5">
    <source>
        <dbReference type="ARBA" id="ARBA00022825"/>
    </source>
</evidence>
<comment type="similarity">
    <text evidence="1">Belongs to the peptidase S28 family.</text>
</comment>
<dbReference type="EnsemblMetazoa" id="CJA08553.1">
    <property type="protein sequence ID" value="CJA08553.1"/>
    <property type="gene ID" value="WBGene00127757"/>
</dbReference>
<dbReference type="InterPro" id="IPR029058">
    <property type="entry name" value="AB_hydrolase_fold"/>
</dbReference>
<sequence>MNLFLFILLLSISTSRALTFLRDPITLKGTERSFGKYKYEEGFIKVPLDHFSFTTDYEFDLRYFLNLDSYENGGPILFYTGNEGSLEAFTENTGFMWDLAPELKAAVVFVEHRFYGKSQPFGNESYTDISRLGYLSSQQALADFALSVQWFKNEKIPGAKNSAVIAFGGSYGGMLSAWFRIKYPHIVDGAIAASAPVFWFTDSNIPDDTYDFIVTRSFLDAGCNRKAIDKGWLALDELAKTDSGRKYMNILYKLDPKSQLEAKEDVEFLKQYIRESMEAMAMVNYPYPTSFLSSLPAWPVKEACKFASQPGQSQEQSAEQLYNIVNLYYNFTGDKSTHCANAAKCESAYGSLGDPLGWPFQTCTEMVMPLCGSGYPNDFFWKDCPFTTEAYGKFCEQTFSNIKYNKTLLRPLAGGRAFGATSLPSASNIVFSNGYLDPWSGGGYAHSDKTEGSVISVILKQGAHHYDLRGGHPDDTEEVKKVRAMETFNIKKWIDEKKGVKKDQKVRKFTVKRIFGHRVYPRD</sequence>
<evidence type="ECO:0000313" key="9">
    <source>
        <dbReference type="Proteomes" id="UP000005237"/>
    </source>
</evidence>
<dbReference type="InterPro" id="IPR008758">
    <property type="entry name" value="Peptidase_S28"/>
</dbReference>
<dbReference type="GO" id="GO:0008239">
    <property type="term" value="F:dipeptidyl-peptidase activity"/>
    <property type="evidence" value="ECO:0007669"/>
    <property type="project" value="TreeGrafter"/>
</dbReference>
<feature type="chain" id="PRO_5035861301" description="Prolyl carboxy peptidase like protein 5" evidence="7">
    <location>
        <begin position="18"/>
        <end position="523"/>
    </location>
</feature>
<dbReference type="Proteomes" id="UP000005237">
    <property type="component" value="Unassembled WGS sequence"/>
</dbReference>
<dbReference type="PANTHER" id="PTHR11010:SF38">
    <property type="entry name" value="LYSOSOMAL PRO-X CARBOXYPEPTIDASE"/>
    <property type="match status" value="1"/>
</dbReference>
<protein>
    <recommendedName>
        <fullName evidence="10">Prolyl carboxy peptidase like protein 5</fullName>
    </recommendedName>
</protein>
<evidence type="ECO:0000313" key="8">
    <source>
        <dbReference type="EnsemblMetazoa" id="CJA08553.1"/>
    </source>
</evidence>
<accession>A0A8R1DQX8</accession>
<keyword evidence="3 7" id="KW-0732">Signal</keyword>
<evidence type="ECO:0000256" key="4">
    <source>
        <dbReference type="ARBA" id="ARBA00022801"/>
    </source>
</evidence>
<dbReference type="GO" id="GO:0006508">
    <property type="term" value="P:proteolysis"/>
    <property type="evidence" value="ECO:0007669"/>
    <property type="project" value="UniProtKB-KW"/>
</dbReference>
<dbReference type="PANTHER" id="PTHR11010">
    <property type="entry name" value="PROTEASE S28 PRO-X CARBOXYPEPTIDASE-RELATED"/>
    <property type="match status" value="1"/>
</dbReference>
<feature type="signal peptide" evidence="7">
    <location>
        <begin position="1"/>
        <end position="17"/>
    </location>
</feature>
<evidence type="ECO:0000256" key="3">
    <source>
        <dbReference type="ARBA" id="ARBA00022729"/>
    </source>
</evidence>
<evidence type="ECO:0000256" key="6">
    <source>
        <dbReference type="ARBA" id="ARBA00023180"/>
    </source>
</evidence>
<evidence type="ECO:0008006" key="10">
    <source>
        <dbReference type="Google" id="ProtNLM"/>
    </source>
</evidence>
<dbReference type="SUPFAM" id="SSF53474">
    <property type="entry name" value="alpha/beta-Hydrolases"/>
    <property type="match status" value="1"/>
</dbReference>
<name>A0A8R1DQX8_CAEJA</name>
<evidence type="ECO:0000256" key="1">
    <source>
        <dbReference type="ARBA" id="ARBA00011079"/>
    </source>
</evidence>
<evidence type="ECO:0000256" key="2">
    <source>
        <dbReference type="ARBA" id="ARBA00022670"/>
    </source>
</evidence>
<proteinExistence type="inferred from homology"/>
<dbReference type="Pfam" id="PF05577">
    <property type="entry name" value="Peptidase_S28"/>
    <property type="match status" value="1"/>
</dbReference>
<evidence type="ECO:0000256" key="7">
    <source>
        <dbReference type="SAM" id="SignalP"/>
    </source>
</evidence>
<dbReference type="InterPro" id="IPR042269">
    <property type="entry name" value="Ser_carbopepase_S28_SKS"/>
</dbReference>
<dbReference type="AlphaFoldDB" id="A0A8R1DQX8"/>
<reference evidence="9" key="1">
    <citation type="submission" date="2010-08" db="EMBL/GenBank/DDBJ databases">
        <authorList>
            <consortium name="Caenorhabditis japonica Sequencing Consortium"/>
            <person name="Wilson R.K."/>
        </authorList>
    </citation>
    <scope>NUCLEOTIDE SEQUENCE [LARGE SCALE GENOMIC DNA]</scope>
    <source>
        <strain evidence="9">DF5081</strain>
    </source>
</reference>
<dbReference type="Gene3D" id="1.20.120.980">
    <property type="entry name" value="Serine carboxypeptidase S28, SKS domain"/>
    <property type="match status" value="1"/>
</dbReference>
<dbReference type="GO" id="GO:0070008">
    <property type="term" value="F:serine-type exopeptidase activity"/>
    <property type="evidence" value="ECO:0007669"/>
    <property type="project" value="InterPro"/>
</dbReference>
<keyword evidence="6" id="KW-0325">Glycoprotein</keyword>
<dbReference type="FunFam" id="1.20.120.980:FF:000007">
    <property type="entry name" value="Predicted protein"/>
    <property type="match status" value="1"/>
</dbReference>
<keyword evidence="4" id="KW-0378">Hydrolase</keyword>
<organism evidence="8 9">
    <name type="scientific">Caenorhabditis japonica</name>
    <dbReference type="NCBI Taxonomy" id="281687"/>
    <lineage>
        <taxon>Eukaryota</taxon>
        <taxon>Metazoa</taxon>
        <taxon>Ecdysozoa</taxon>
        <taxon>Nematoda</taxon>
        <taxon>Chromadorea</taxon>
        <taxon>Rhabditida</taxon>
        <taxon>Rhabditina</taxon>
        <taxon>Rhabditomorpha</taxon>
        <taxon>Rhabditoidea</taxon>
        <taxon>Rhabditidae</taxon>
        <taxon>Peloderinae</taxon>
        <taxon>Caenorhabditis</taxon>
    </lineage>
</organism>
<keyword evidence="9" id="KW-1185">Reference proteome</keyword>
<dbReference type="Gene3D" id="3.40.50.1820">
    <property type="entry name" value="alpha/beta hydrolase"/>
    <property type="match status" value="1"/>
</dbReference>